<feature type="transmembrane region" description="Helical" evidence="1">
    <location>
        <begin position="12"/>
        <end position="32"/>
    </location>
</feature>
<dbReference type="RefSeq" id="WP_147647951.1">
    <property type="nucleotide sequence ID" value="NZ_CP042806.1"/>
</dbReference>
<organism evidence="2 3">
    <name type="scientific">Terriglobus albidus</name>
    <dbReference type="NCBI Taxonomy" id="1592106"/>
    <lineage>
        <taxon>Bacteria</taxon>
        <taxon>Pseudomonadati</taxon>
        <taxon>Acidobacteriota</taxon>
        <taxon>Terriglobia</taxon>
        <taxon>Terriglobales</taxon>
        <taxon>Acidobacteriaceae</taxon>
        <taxon>Terriglobus</taxon>
    </lineage>
</organism>
<dbReference type="Proteomes" id="UP000321820">
    <property type="component" value="Chromosome"/>
</dbReference>
<keyword evidence="1" id="KW-0472">Membrane</keyword>
<proteinExistence type="predicted"/>
<reference evidence="2 3" key="1">
    <citation type="submission" date="2019-08" db="EMBL/GenBank/DDBJ databases">
        <title>Complete genome sequence of Terriglobus albidus strain ORNL.</title>
        <authorList>
            <person name="Podar M."/>
        </authorList>
    </citation>
    <scope>NUCLEOTIDE SEQUENCE [LARGE SCALE GENOMIC DNA]</scope>
    <source>
        <strain evidence="2 3">ORNL</strain>
    </source>
</reference>
<evidence type="ECO:0000313" key="2">
    <source>
        <dbReference type="EMBL" id="QEE28761.1"/>
    </source>
</evidence>
<sequence>MKLTSHAMKHAAVTLCVGGVLVLVATFFEALLPFAKKAAWIILGLAMLVSITEGFPPRKSFWSRYPLWVPYWLKMTDAIMGLLAVAFVVALESHEPSQNQKNDFAPRVLAFFAINASIRSAAYWHSKGSCDIPLDPWDHSSSPETLDERLDAIRDEHLPSLSQKGK</sequence>
<keyword evidence="1" id="KW-1133">Transmembrane helix</keyword>
<feature type="transmembrane region" description="Helical" evidence="1">
    <location>
        <begin position="38"/>
        <end position="56"/>
    </location>
</feature>
<evidence type="ECO:0000313" key="3">
    <source>
        <dbReference type="Proteomes" id="UP000321820"/>
    </source>
</evidence>
<keyword evidence="3" id="KW-1185">Reference proteome</keyword>
<accession>A0A5B9EEC4</accession>
<protein>
    <submittedName>
        <fullName evidence="2">Uncharacterized protein</fullName>
    </submittedName>
</protein>
<name>A0A5B9EEC4_9BACT</name>
<evidence type="ECO:0000256" key="1">
    <source>
        <dbReference type="SAM" id="Phobius"/>
    </source>
</evidence>
<dbReference type="KEGG" id="talb:FTW19_12575"/>
<keyword evidence="1" id="KW-0812">Transmembrane</keyword>
<dbReference type="AlphaFoldDB" id="A0A5B9EEC4"/>
<feature type="transmembrane region" description="Helical" evidence="1">
    <location>
        <begin position="68"/>
        <end position="91"/>
    </location>
</feature>
<dbReference type="EMBL" id="CP042806">
    <property type="protein sequence ID" value="QEE28761.1"/>
    <property type="molecule type" value="Genomic_DNA"/>
</dbReference>
<gene>
    <name evidence="2" type="ORF">FTW19_12575</name>
</gene>